<gene>
    <name evidence="2" type="ORF">STCU_12059</name>
</gene>
<proteinExistence type="predicted"/>
<feature type="compositionally biased region" description="Basic and acidic residues" evidence="1">
    <location>
        <begin position="51"/>
        <end position="68"/>
    </location>
</feature>
<protein>
    <submittedName>
        <fullName evidence="2">Uncharacterized protein</fullName>
    </submittedName>
</protein>
<evidence type="ECO:0000313" key="2">
    <source>
        <dbReference type="EMBL" id="EPY15395.1"/>
    </source>
</evidence>
<keyword evidence="3" id="KW-1185">Reference proteome</keyword>
<reference evidence="2 3" key="1">
    <citation type="journal article" date="2013" name="PLoS ONE">
        <title>Predicting the Proteins of Angomonas deanei, Strigomonas culicis and Their Respective Endosymbionts Reveals New Aspects of the Trypanosomatidae Family.</title>
        <authorList>
            <person name="Motta M.C."/>
            <person name="Martins A.C."/>
            <person name="de Souza S.S."/>
            <person name="Catta-Preta C.M."/>
            <person name="Silva R."/>
            <person name="Klein C.C."/>
            <person name="de Almeida L.G."/>
            <person name="de Lima Cunha O."/>
            <person name="Ciapina L.P."/>
            <person name="Brocchi M."/>
            <person name="Colabardini A.C."/>
            <person name="de Araujo Lima B."/>
            <person name="Machado C.R."/>
            <person name="de Almeida Soares C.M."/>
            <person name="Probst C.M."/>
            <person name="de Menezes C.B."/>
            <person name="Thompson C.E."/>
            <person name="Bartholomeu D.C."/>
            <person name="Gradia D.F."/>
            <person name="Pavoni D.P."/>
            <person name="Grisard E.C."/>
            <person name="Fantinatti-Garboggini F."/>
            <person name="Marchini F.K."/>
            <person name="Rodrigues-Luiz G.F."/>
            <person name="Wagner G."/>
            <person name="Goldman G.H."/>
            <person name="Fietto J.L."/>
            <person name="Elias M.C."/>
            <person name="Goldman M.H."/>
            <person name="Sagot M.F."/>
            <person name="Pereira M."/>
            <person name="Stoco P.H."/>
            <person name="de Mendonca-Neto R.P."/>
            <person name="Teixeira S.M."/>
            <person name="Maciel T.E."/>
            <person name="de Oliveira Mendes T.A."/>
            <person name="Urmenyi T.P."/>
            <person name="de Souza W."/>
            <person name="Schenkman S."/>
            <person name="de Vasconcelos A.T."/>
        </authorList>
    </citation>
    <scope>NUCLEOTIDE SEQUENCE [LARGE SCALE GENOMIC DNA]</scope>
</reference>
<accession>S9UXX4</accession>
<dbReference type="Proteomes" id="UP000015354">
    <property type="component" value="Unassembled WGS sequence"/>
</dbReference>
<dbReference type="EMBL" id="ATMH01012121">
    <property type="protein sequence ID" value="EPY15395.1"/>
    <property type="molecule type" value="Genomic_DNA"/>
</dbReference>
<name>S9UXX4_9TRYP</name>
<feature type="region of interest" description="Disordered" evidence="1">
    <location>
        <begin position="51"/>
        <end position="123"/>
    </location>
</feature>
<feature type="compositionally biased region" description="Polar residues" evidence="1">
    <location>
        <begin position="114"/>
        <end position="123"/>
    </location>
</feature>
<comment type="caution">
    <text evidence="2">The sequence shown here is derived from an EMBL/GenBank/DDBJ whole genome shotgun (WGS) entry which is preliminary data.</text>
</comment>
<sequence length="123" mass="13674">MTLSSGSAYEGSWRADRLHGRGEFTHGKERVEFVCDDGFFRLVNDLNRAEKIDASLPEKKRESRDAKPFRAPASSSPQRARAKLSSFRSIGELGWSGASHSSVPTSPMRRKDASQTIPNFDSD</sequence>
<evidence type="ECO:0000256" key="1">
    <source>
        <dbReference type="SAM" id="MobiDB-lite"/>
    </source>
</evidence>
<dbReference type="AlphaFoldDB" id="S9UXX4"/>
<evidence type="ECO:0000313" key="3">
    <source>
        <dbReference type="Proteomes" id="UP000015354"/>
    </source>
</evidence>
<feature type="compositionally biased region" description="Low complexity" evidence="1">
    <location>
        <begin position="69"/>
        <end position="79"/>
    </location>
</feature>
<organism evidence="2 3">
    <name type="scientific">Strigomonas culicis</name>
    <dbReference type="NCBI Taxonomy" id="28005"/>
    <lineage>
        <taxon>Eukaryota</taxon>
        <taxon>Discoba</taxon>
        <taxon>Euglenozoa</taxon>
        <taxon>Kinetoplastea</taxon>
        <taxon>Metakinetoplastina</taxon>
        <taxon>Trypanosomatida</taxon>
        <taxon>Trypanosomatidae</taxon>
        <taxon>Strigomonadinae</taxon>
        <taxon>Strigomonas</taxon>
    </lineage>
</organism>